<comment type="similarity">
    <text evidence="1 5">Belongs to the metallo-dependent hydrolases superfamily. CpsB/CapC family.</text>
</comment>
<evidence type="ECO:0000313" key="6">
    <source>
        <dbReference type="EMBL" id="KGX93015.1"/>
    </source>
</evidence>
<protein>
    <recommendedName>
        <fullName evidence="5">Tyrosine-protein phosphatase</fullName>
        <ecNumber evidence="5">3.1.3.48</ecNumber>
    </recommendedName>
</protein>
<dbReference type="STRING" id="1385510.GCA_000425205_01671"/>
<evidence type="ECO:0000256" key="1">
    <source>
        <dbReference type="ARBA" id="ARBA00005750"/>
    </source>
</evidence>
<dbReference type="SUPFAM" id="SSF89550">
    <property type="entry name" value="PHP domain-like"/>
    <property type="match status" value="1"/>
</dbReference>
<dbReference type="EC" id="3.1.3.48" evidence="5"/>
<reference evidence="6 7" key="1">
    <citation type="submission" date="2013-08" db="EMBL/GenBank/DDBJ databases">
        <authorList>
            <person name="Huang J."/>
            <person name="Wang G."/>
        </authorList>
    </citation>
    <scope>NUCLEOTIDE SEQUENCE [LARGE SCALE GENOMIC DNA]</scope>
    <source>
        <strain evidence="6 7">JSM 076056</strain>
    </source>
</reference>
<dbReference type="EMBL" id="AVPE01000004">
    <property type="protein sequence ID" value="KGX93015.1"/>
    <property type="molecule type" value="Genomic_DNA"/>
</dbReference>
<dbReference type="Proteomes" id="UP000030528">
    <property type="component" value="Unassembled WGS sequence"/>
</dbReference>
<dbReference type="OrthoDB" id="9788539at2"/>
<dbReference type="PANTHER" id="PTHR39181">
    <property type="entry name" value="TYROSINE-PROTEIN PHOSPHATASE YWQE"/>
    <property type="match status" value="1"/>
</dbReference>
<dbReference type="eggNOG" id="COG4464">
    <property type="taxonomic scope" value="Bacteria"/>
</dbReference>
<dbReference type="InterPro" id="IPR016195">
    <property type="entry name" value="Pol/histidinol_Pase-like"/>
</dbReference>
<evidence type="ECO:0000256" key="3">
    <source>
        <dbReference type="ARBA" id="ARBA00022912"/>
    </source>
</evidence>
<dbReference type="RefSeq" id="WP_051239744.1">
    <property type="nucleotide sequence ID" value="NZ_AULI01000006.1"/>
</dbReference>
<dbReference type="PIRSF" id="PIRSF016557">
    <property type="entry name" value="Caps_synth_CpsB"/>
    <property type="match status" value="1"/>
</dbReference>
<evidence type="ECO:0000256" key="2">
    <source>
        <dbReference type="ARBA" id="ARBA00022801"/>
    </source>
</evidence>
<evidence type="ECO:0000256" key="4">
    <source>
        <dbReference type="ARBA" id="ARBA00051722"/>
    </source>
</evidence>
<keyword evidence="7" id="KW-1185">Reference proteome</keyword>
<organism evidence="6 7">
    <name type="scientific">Pontibacillus halophilus JSM 076056 = DSM 19796</name>
    <dbReference type="NCBI Taxonomy" id="1385510"/>
    <lineage>
        <taxon>Bacteria</taxon>
        <taxon>Bacillati</taxon>
        <taxon>Bacillota</taxon>
        <taxon>Bacilli</taxon>
        <taxon>Bacillales</taxon>
        <taxon>Bacillaceae</taxon>
        <taxon>Pontibacillus</taxon>
    </lineage>
</organism>
<dbReference type="PANTHER" id="PTHR39181:SF1">
    <property type="entry name" value="TYROSINE-PROTEIN PHOSPHATASE YWQE"/>
    <property type="match status" value="1"/>
</dbReference>
<dbReference type="AlphaFoldDB" id="A0A0A5GPF3"/>
<accession>A0A0A5GPF3</accession>
<dbReference type="Gene3D" id="3.20.20.140">
    <property type="entry name" value="Metal-dependent hydrolases"/>
    <property type="match status" value="1"/>
</dbReference>
<evidence type="ECO:0000313" key="7">
    <source>
        <dbReference type="Proteomes" id="UP000030528"/>
    </source>
</evidence>
<comment type="caution">
    <text evidence="6">The sequence shown here is derived from an EMBL/GenBank/DDBJ whole genome shotgun (WGS) entry which is preliminary data.</text>
</comment>
<dbReference type="GO" id="GO:0004725">
    <property type="term" value="F:protein tyrosine phosphatase activity"/>
    <property type="evidence" value="ECO:0007669"/>
    <property type="project" value="UniProtKB-UniRule"/>
</dbReference>
<proteinExistence type="inferred from homology"/>
<dbReference type="GO" id="GO:0030145">
    <property type="term" value="F:manganese ion binding"/>
    <property type="evidence" value="ECO:0007669"/>
    <property type="project" value="UniProtKB-UniRule"/>
</dbReference>
<gene>
    <name evidence="6" type="ORF">N781_14195</name>
</gene>
<dbReference type="InterPro" id="IPR016667">
    <property type="entry name" value="Caps_polysacc_synth_CpsB/CapC"/>
</dbReference>
<dbReference type="Pfam" id="PF19567">
    <property type="entry name" value="CpsB_CapC"/>
    <property type="match status" value="1"/>
</dbReference>
<keyword evidence="3 5" id="KW-0904">Protein phosphatase</keyword>
<comment type="catalytic activity">
    <reaction evidence="4 5">
        <text>O-phospho-L-tyrosyl-[protein] + H2O = L-tyrosyl-[protein] + phosphate</text>
        <dbReference type="Rhea" id="RHEA:10684"/>
        <dbReference type="Rhea" id="RHEA-COMP:10136"/>
        <dbReference type="Rhea" id="RHEA-COMP:20101"/>
        <dbReference type="ChEBI" id="CHEBI:15377"/>
        <dbReference type="ChEBI" id="CHEBI:43474"/>
        <dbReference type="ChEBI" id="CHEBI:46858"/>
        <dbReference type="ChEBI" id="CHEBI:61978"/>
        <dbReference type="EC" id="3.1.3.48"/>
    </reaction>
</comment>
<sequence length="260" mass="30019">MIEIHSHILPKLDDGAKDVRQTLEMGLHAVKNGVTHVIATPHHRNGNYLCKPEHIEQRVGLINKMFQSKRIPLKVLPGMEVHLYPNLIEDLTNNQLVSLNRRRYILVELPDSHIPHYTEELFYEMQLLNHIPIIAHPERNHEIRKHPGRLADLISRGALTQLTAGSVIGEYGRECQKYSHLMLKQHYAHFLSSDAHNVANRSFKLKEAYEYVEKHYSKTYVDYLQKNAVSVAKGVDFSIVPPHVTNRSFSLSRRSHLKVL</sequence>
<keyword evidence="2 5" id="KW-0378">Hydrolase</keyword>
<evidence type="ECO:0000256" key="5">
    <source>
        <dbReference type="PIRNR" id="PIRNR016557"/>
    </source>
</evidence>
<name>A0A0A5GPF3_9BACI</name>